<feature type="transmembrane region" description="Helical" evidence="7">
    <location>
        <begin position="700"/>
        <end position="716"/>
    </location>
</feature>
<keyword evidence="5 7" id="KW-1133">Transmembrane helix</keyword>
<dbReference type="OrthoDB" id="9782006at2"/>
<feature type="transmembrane region" description="Helical" evidence="7">
    <location>
        <begin position="284"/>
        <end position="303"/>
    </location>
</feature>
<dbReference type="InterPro" id="IPR000731">
    <property type="entry name" value="SSD"/>
</dbReference>
<gene>
    <name evidence="9" type="ORF">C5Y96_16945</name>
</gene>
<sequence length="880" mass="98742">MFFQKLGKFVVRYPVAILCFWTVLTLVAALLPPHWNDVTLDGDLAFLPAGMPSVEAERLFREAFPHRQAKSQLVFAISRKDQPLTEDDLRLADNMASPLQNAQGVMLYREAISDETNQQKQPDGKLPPQVQYAIDAWDESALLDRKNWQPLWNMAYANQQVGDVDEAQQYQYQATFIHPELKDETLGLVPESVFNWNQFDVLTRHTEIRGGMLTSKNGHAVLIVVESRNEFMATDNIRVLQEATQYVETWRTRAQEAGLTHLDIGVTGNAAIGGEMLMAAKESIANTELYTILLVIIILLLIYRTPMLLTVPLLSIAVSFIISSWLVALLTQVHLLPGMEWFDFKVFKTSRIFIVVILFGAGTDFCLFLIGRYREELANCRDHDSAIARALAGVGEALTASAMTTVVGLGMMFFADFEKYRNSGPAIGLCLLITLLTCLTLAPAIMRFMGQIMFWPWGDTQAFVEKSRPVSAGWWDRISQLVCSRPGLTLTVVVLLLGIVGFPSLYKRITTGRAVEVSYDLFGDLDDDRMAKQTALRIRDYFPLGESGPLTIMAMNSAGQFTETEGQSITNQLAETIFETDSKVERVFTIEQPLGDRPANFSVSSRGLNKWTLRKHRRTKEFFLAQDPALSGKITLFRVLTDRNPFSNDAIKLMDNIEANLHEKIALLPPPWNETKIYIQGTTPSIRDLMKVTTQDQKRIELGVIVAVFFVLLVILRRPMTCAYMILSVLFSYYVTLGITELFFRTVYADTYQALDWKVPLFLFVILAAIGQDYNVYLATRVFEEQKKLGQREGLLRGMVTTGGIITSCGLVMAGTFASMCMGTLLGVIEIGFALTVGVLLDTFVVRTIMLPCFLALMNRFSREEPQALAGQPPEENLPV</sequence>
<feature type="transmembrane region" description="Helical" evidence="7">
    <location>
        <begin position="799"/>
        <end position="825"/>
    </location>
</feature>
<feature type="transmembrane region" description="Helical" evidence="7">
    <location>
        <begin position="759"/>
        <end position="778"/>
    </location>
</feature>
<comment type="similarity">
    <text evidence="2">Belongs to the resistance-nodulation-cell division (RND) (TC 2.A.6) family. MmpL subfamily.</text>
</comment>
<dbReference type="PROSITE" id="PS50156">
    <property type="entry name" value="SSD"/>
    <property type="match status" value="1"/>
</dbReference>
<evidence type="ECO:0000256" key="3">
    <source>
        <dbReference type="ARBA" id="ARBA00022475"/>
    </source>
</evidence>
<evidence type="ECO:0000256" key="4">
    <source>
        <dbReference type="ARBA" id="ARBA00022692"/>
    </source>
</evidence>
<dbReference type="Gene3D" id="1.20.1640.10">
    <property type="entry name" value="Multidrug efflux transporter AcrB transmembrane domain"/>
    <property type="match status" value="2"/>
</dbReference>
<dbReference type="Pfam" id="PF03176">
    <property type="entry name" value="MMPL"/>
    <property type="match status" value="2"/>
</dbReference>
<evidence type="ECO:0000259" key="8">
    <source>
        <dbReference type="PROSITE" id="PS50156"/>
    </source>
</evidence>
<feature type="domain" description="SSD" evidence="8">
    <location>
        <begin position="726"/>
        <end position="857"/>
    </location>
</feature>
<feature type="transmembrane region" description="Helical" evidence="7">
    <location>
        <begin position="723"/>
        <end position="744"/>
    </location>
</feature>
<dbReference type="GO" id="GO:0005886">
    <property type="term" value="C:plasma membrane"/>
    <property type="evidence" value="ECO:0007669"/>
    <property type="project" value="UniProtKB-SubCell"/>
</dbReference>
<evidence type="ECO:0000313" key="10">
    <source>
        <dbReference type="Proteomes" id="UP000240009"/>
    </source>
</evidence>
<evidence type="ECO:0000313" key="9">
    <source>
        <dbReference type="EMBL" id="PQO28061.1"/>
    </source>
</evidence>
<dbReference type="AlphaFoldDB" id="A0A2S8F7C3"/>
<dbReference type="PANTHER" id="PTHR33406:SF6">
    <property type="entry name" value="MEMBRANE PROTEIN YDGH-RELATED"/>
    <property type="match status" value="1"/>
</dbReference>
<evidence type="ECO:0000256" key="6">
    <source>
        <dbReference type="ARBA" id="ARBA00023136"/>
    </source>
</evidence>
<keyword evidence="3" id="KW-1003">Cell membrane</keyword>
<dbReference type="PANTHER" id="PTHR33406">
    <property type="entry name" value="MEMBRANE PROTEIN MJ1562-RELATED"/>
    <property type="match status" value="1"/>
</dbReference>
<feature type="transmembrane region" description="Helical" evidence="7">
    <location>
        <begin position="426"/>
        <end position="446"/>
    </location>
</feature>
<evidence type="ECO:0000256" key="1">
    <source>
        <dbReference type="ARBA" id="ARBA00004651"/>
    </source>
</evidence>
<reference evidence="9 10" key="1">
    <citation type="submission" date="2018-02" db="EMBL/GenBank/DDBJ databases">
        <title>Comparative genomes isolates from brazilian mangrove.</title>
        <authorList>
            <person name="Araujo J.E."/>
            <person name="Taketani R.G."/>
            <person name="Silva M.C.P."/>
            <person name="Loureco M.V."/>
            <person name="Andreote F.D."/>
        </authorList>
    </citation>
    <scope>NUCLEOTIDE SEQUENCE [LARGE SCALE GENOMIC DNA]</scope>
    <source>
        <strain evidence="9 10">HEX-2 MGV</strain>
    </source>
</reference>
<comment type="subcellular location">
    <subcellularLocation>
        <location evidence="1">Cell membrane</location>
        <topology evidence="1">Multi-pass membrane protein</topology>
    </subcellularLocation>
</comment>
<feature type="transmembrane region" description="Helical" evidence="7">
    <location>
        <begin position="12"/>
        <end position="31"/>
    </location>
</feature>
<organism evidence="9 10">
    <name type="scientific">Blastopirellula marina</name>
    <dbReference type="NCBI Taxonomy" id="124"/>
    <lineage>
        <taxon>Bacteria</taxon>
        <taxon>Pseudomonadati</taxon>
        <taxon>Planctomycetota</taxon>
        <taxon>Planctomycetia</taxon>
        <taxon>Pirellulales</taxon>
        <taxon>Pirellulaceae</taxon>
        <taxon>Blastopirellula</taxon>
    </lineage>
</organism>
<feature type="transmembrane region" description="Helical" evidence="7">
    <location>
        <begin position="350"/>
        <end position="370"/>
    </location>
</feature>
<feature type="transmembrane region" description="Helical" evidence="7">
    <location>
        <begin position="487"/>
        <end position="506"/>
    </location>
</feature>
<dbReference type="RefSeq" id="WP_105355724.1">
    <property type="nucleotide sequence ID" value="NZ_PUIA01000051.1"/>
</dbReference>
<dbReference type="SUPFAM" id="SSF82866">
    <property type="entry name" value="Multidrug efflux transporter AcrB transmembrane domain"/>
    <property type="match status" value="2"/>
</dbReference>
<keyword evidence="6 7" id="KW-0472">Membrane</keyword>
<feature type="transmembrane region" description="Helical" evidence="7">
    <location>
        <begin position="310"/>
        <end position="330"/>
    </location>
</feature>
<name>A0A2S8F7C3_9BACT</name>
<dbReference type="Proteomes" id="UP000240009">
    <property type="component" value="Unassembled WGS sequence"/>
</dbReference>
<proteinExistence type="inferred from homology"/>
<protein>
    <recommendedName>
        <fullName evidence="8">SSD domain-containing protein</fullName>
    </recommendedName>
</protein>
<dbReference type="EMBL" id="PUIA01000051">
    <property type="protein sequence ID" value="PQO28061.1"/>
    <property type="molecule type" value="Genomic_DNA"/>
</dbReference>
<evidence type="ECO:0000256" key="7">
    <source>
        <dbReference type="SAM" id="Phobius"/>
    </source>
</evidence>
<evidence type="ECO:0000256" key="5">
    <source>
        <dbReference type="ARBA" id="ARBA00022989"/>
    </source>
</evidence>
<dbReference type="InterPro" id="IPR004869">
    <property type="entry name" value="MMPL_dom"/>
</dbReference>
<feature type="transmembrane region" description="Helical" evidence="7">
    <location>
        <begin position="391"/>
        <end position="414"/>
    </location>
</feature>
<keyword evidence="4 7" id="KW-0812">Transmembrane</keyword>
<comment type="caution">
    <text evidence="9">The sequence shown here is derived from an EMBL/GenBank/DDBJ whole genome shotgun (WGS) entry which is preliminary data.</text>
</comment>
<accession>A0A2S8F7C3</accession>
<evidence type="ECO:0000256" key="2">
    <source>
        <dbReference type="ARBA" id="ARBA00010157"/>
    </source>
</evidence>
<dbReference type="InterPro" id="IPR050545">
    <property type="entry name" value="Mycobact_MmpL"/>
</dbReference>